<gene>
    <name evidence="2" type="ordered locus">M164_0903</name>
</gene>
<feature type="coiled-coil region" evidence="1">
    <location>
        <begin position="861"/>
        <end position="888"/>
    </location>
</feature>
<reference evidence="2 3" key="1">
    <citation type="journal article" date="2009" name="Proc. Natl. Acad. Sci. U.S.A.">
        <title>Biogeography of the Sulfolobus islandicus pan-genome.</title>
        <authorList>
            <person name="Reno M.L."/>
            <person name="Held N.L."/>
            <person name="Fields C.J."/>
            <person name="Burke P.V."/>
            <person name="Whitaker R.J."/>
        </authorList>
    </citation>
    <scope>NUCLEOTIDE SEQUENCE [LARGE SCALE GENOMIC DNA]</scope>
    <source>
        <strain evidence="3">M.16.4 / Kamchatka #3</strain>
    </source>
</reference>
<sequence>MSSNTNIYENNLKTFLFLVKNNRLLPLLMKEDENSKKKPVVNETLRLYKKYFNLSLQNDYSYEDILNLLKDSNIVNQVTNSDKYDDFINEFIKIVENKRYDVAVFTTPNLFVIDVDIKSINGQKIEGTVDDKIKMKLLNYVSDKYLSGVFDIEKNALYIEFSKKGIHIFTFIDFELKKKYHLVKRKIGKNPEKVVLKDDENNIEYTVEYSLDLLGDGSINTVGSTGYINVTNVTEKTIFDKVSEDELKELLKRLGMILTQNSNETEKTSNMNLGQIDEALFLKLQENLEKLLNKEEVVDPDIQLPQKYVEFTKRLSKYFSSKEMDGKRNYFVLAFLGTFLRKLKDVNKAIILLYFLYKFSIENCRNNNNNNECSTKFKGKMSRKETLEHFELSKIRDSLKKIQSNEKVYGKRALLLLLKYSQAEVDDFEQTGIADEKLRELLKTDEKIRELNNILKTKKVVKTILPYNDVDKSSIMIPLKKVKEVILTKNDKTIKIIVPKDILVIGKKKIRLYRLSNDKWFSKSLSTNYSLDEEYYFGLEKIEKINFKDVKLNTDDDFYRLHFYDNGKRITYTLNKLKLSFDILYIQELKKYLPDILSKYPEKEVVSGYYSPGLIYEDGMIKIIESSSYEGEWKSKYNYNKNYTLETTGNIKNGFNIILDYISLYKDKRIVLTVILYSFLTPFKVFIMTNYSPFTFKNLFLTGQKRTGKSLLGNLISKMYNVPVETLPSYTVPKLKRVLSINHNVCILDEADELVKNFNKNNEIKDVLKETAQGLISEYILNDQYKGLYYMTRPVIIISNEEPVLPSEDDVDKFIILKVYKENGLDAEKLRKVPVQLSQEEIRDLQSFVYHFLNFIASTFKEDFENILQNYKDRNEQFNKLLELFYNKLIEFAEINKFSRVEELKTIRPLLFNENENMEYVSSKDEYILSNFKSFIKNTINECREMSKFDFKCIEKIGLYYDNNELIITPDFILTFVNSFNEKFKEKLYVSTIRMLVRKYIDKSIPDSDRKIDGKVIKHTIVIPVTSVFDEIEENEETNITYEDLKKVMNYILLLNDKPVDVIKKKILNLNEISEEKLTKALKYLEKFGYIRILENNEVIIENKLPEKENILTFLEINESEKTDCRKYREVIDKIRNNTQLSTEDEEVVRDLVKLKILSKDENKYYMVNDLSSIC</sequence>
<dbReference type="AlphaFoldDB" id="C4KG01"/>
<keyword evidence="1" id="KW-0175">Coiled coil</keyword>
<dbReference type="Proteomes" id="UP000001479">
    <property type="component" value="Chromosome"/>
</dbReference>
<evidence type="ECO:0000313" key="2">
    <source>
        <dbReference type="EMBL" id="ACR41515.1"/>
    </source>
</evidence>
<name>C4KG01_SACI6</name>
<evidence type="ECO:0000256" key="1">
    <source>
        <dbReference type="SAM" id="Coils"/>
    </source>
</evidence>
<dbReference type="InterPro" id="IPR027417">
    <property type="entry name" value="P-loop_NTPase"/>
</dbReference>
<evidence type="ECO:0000313" key="3">
    <source>
        <dbReference type="Proteomes" id="UP000001479"/>
    </source>
</evidence>
<dbReference type="EMBL" id="CP001402">
    <property type="protein sequence ID" value="ACR41515.1"/>
    <property type="molecule type" value="Genomic_DNA"/>
</dbReference>
<dbReference type="RefSeq" id="WP_012735788.1">
    <property type="nucleotide sequence ID" value="NC_012726.1"/>
</dbReference>
<accession>C4KG01</accession>
<dbReference type="KEGG" id="sid:M164_0903"/>
<protein>
    <submittedName>
        <fullName evidence="2">Uncharacterized protein</fullName>
    </submittedName>
</protein>
<dbReference type="GeneID" id="7941126"/>
<proteinExistence type="predicted"/>
<dbReference type="HOGENOM" id="CLU_273598_0_0_2"/>
<organism evidence="2 3">
    <name type="scientific">Saccharolobus islandicus (strain M.16.4 / Kamchatka #3)</name>
    <name type="common">Sulfolobus islandicus</name>
    <dbReference type="NCBI Taxonomy" id="426118"/>
    <lineage>
        <taxon>Archaea</taxon>
        <taxon>Thermoproteota</taxon>
        <taxon>Thermoprotei</taxon>
        <taxon>Sulfolobales</taxon>
        <taxon>Sulfolobaceae</taxon>
        <taxon>Saccharolobus</taxon>
    </lineage>
</organism>
<dbReference type="SUPFAM" id="SSF52540">
    <property type="entry name" value="P-loop containing nucleoside triphosphate hydrolases"/>
    <property type="match status" value="1"/>
</dbReference>